<dbReference type="PANTHER" id="PTHR46224">
    <property type="entry name" value="ANKYRIN REPEAT FAMILY PROTEIN"/>
    <property type="match status" value="1"/>
</dbReference>
<evidence type="ECO:0000256" key="1">
    <source>
        <dbReference type="PROSITE-ProRule" id="PRU00023"/>
    </source>
</evidence>
<keyword evidence="1" id="KW-0040">ANK repeat</keyword>
<feature type="repeat" description="ANK" evidence="1">
    <location>
        <begin position="262"/>
        <end position="294"/>
    </location>
</feature>
<dbReference type="EMBL" id="QPMT01000057">
    <property type="protein sequence ID" value="KAF4847672.1"/>
    <property type="molecule type" value="Genomic_DNA"/>
</dbReference>
<gene>
    <name evidence="2" type="primary">Tnks-0</name>
    <name evidence="2" type="ORF">CGCSCA2_v012589</name>
</gene>
<dbReference type="AlphaFoldDB" id="A0A9P5BPK9"/>
<dbReference type="InterPro" id="IPR036770">
    <property type="entry name" value="Ankyrin_rpt-contain_sf"/>
</dbReference>
<dbReference type="InterPro" id="IPR051616">
    <property type="entry name" value="Cul2-RING_E3_ligase_SR"/>
</dbReference>
<reference evidence="2" key="1">
    <citation type="submission" date="2019-06" db="EMBL/GenBank/DDBJ databases">
        <authorList>
            <person name="Gan P."/>
            <person name="Shirasu K."/>
        </authorList>
    </citation>
    <scope>NUCLEOTIDE SEQUENCE [LARGE SCALE GENOMIC DNA]</scope>
    <source>
        <strain evidence="2">CAD2</strain>
    </source>
</reference>
<dbReference type="PANTHER" id="PTHR46224:SF64">
    <property type="entry name" value="IQ MOTIF AND ANKYRIN REPEAT DOMAIN-CONTAINING PROTEIN 1"/>
    <property type="match status" value="1"/>
</dbReference>
<evidence type="ECO:0000313" key="2">
    <source>
        <dbReference type="EMBL" id="KAF4847672.1"/>
    </source>
</evidence>
<dbReference type="PROSITE" id="PS50088">
    <property type="entry name" value="ANK_REPEAT"/>
    <property type="match status" value="1"/>
</dbReference>
<evidence type="ECO:0000313" key="3">
    <source>
        <dbReference type="Proteomes" id="UP000711996"/>
    </source>
</evidence>
<proteinExistence type="predicted"/>
<sequence length="448" mass="50939">MYYSRHRKPRRGSPPTRKYTREAFTAFIQTVLEHNEEEEARLDQLVKRRKTGTGWSQEDEEIMEGMLSRKEERWEAKRLPLRCELEGYFKDLNLRPLPSPLPKSSHWLDVKRPCHHPNMDLRPFLMACEQGSMDEVQRWVSEGSLSPISMQDGLACAANGTQPDVVKYLLEAGARPHAAVIIRACRLRSFPILEVCIQHGYHPNQQIPSDNGSFGVALTHCLDNEGITRLLLDNGADPDLGRFLDNRIFSWGYRAAPPMDRTSGLALDRAVEKGQFNVVEMLLEHGANPQYARPLQRVVRLRHQRLVSYAPADSQGETEDTDLDWRKFMALLIRYGTDVNSVTFGAGTPLTAAVEYQMWDVTEFLLGRGADARIKKPVIKLDAFAIAAKNSGVAWESEQAGEYMDYLCKPSTTVEDTDILELPEWVKNNPLTPIIEKVRKRSDSSMEE</sequence>
<keyword evidence="3" id="KW-1185">Reference proteome</keyword>
<dbReference type="Proteomes" id="UP000711996">
    <property type="component" value="Unassembled WGS sequence"/>
</dbReference>
<accession>A0A9P5BPK9</accession>
<dbReference type="InterPro" id="IPR002110">
    <property type="entry name" value="Ankyrin_rpt"/>
</dbReference>
<dbReference type="SUPFAM" id="SSF48403">
    <property type="entry name" value="Ankyrin repeat"/>
    <property type="match status" value="1"/>
</dbReference>
<dbReference type="Gene3D" id="1.25.40.20">
    <property type="entry name" value="Ankyrin repeat-containing domain"/>
    <property type="match status" value="2"/>
</dbReference>
<comment type="caution">
    <text evidence="2">The sequence shown here is derived from an EMBL/GenBank/DDBJ whole genome shotgun (WGS) entry which is preliminary data.</text>
</comment>
<organism evidence="2 3">
    <name type="scientific">Colletotrichum siamense</name>
    <name type="common">Anthracnose fungus</name>
    <dbReference type="NCBI Taxonomy" id="690259"/>
    <lineage>
        <taxon>Eukaryota</taxon>
        <taxon>Fungi</taxon>
        <taxon>Dikarya</taxon>
        <taxon>Ascomycota</taxon>
        <taxon>Pezizomycotina</taxon>
        <taxon>Sordariomycetes</taxon>
        <taxon>Hypocreomycetidae</taxon>
        <taxon>Glomerellales</taxon>
        <taxon>Glomerellaceae</taxon>
        <taxon>Colletotrichum</taxon>
        <taxon>Colletotrichum gloeosporioides species complex</taxon>
    </lineage>
</organism>
<name>A0A9P5BPK9_COLSI</name>
<dbReference type="OrthoDB" id="194358at2759"/>
<dbReference type="Pfam" id="PF00023">
    <property type="entry name" value="Ank"/>
    <property type="match status" value="1"/>
</dbReference>
<protein>
    <submittedName>
        <fullName evidence="2">Tankyrase-1</fullName>
    </submittedName>
</protein>
<dbReference type="SMART" id="SM00248">
    <property type="entry name" value="ANK"/>
    <property type="match status" value="4"/>
</dbReference>